<dbReference type="Pfam" id="PF13641">
    <property type="entry name" value="Glyco_tranf_2_3"/>
    <property type="match status" value="1"/>
</dbReference>
<sequence length="624" mass="72935">MKENENSFIGEILLEKNLITKSDLNKALKIQKESGGLIGEILISEGLVRAIDFYQALADKIGLEFGSDNLEKYKEFIDLNLINSFELETYIINQFLLLKKENNKLKIMVTRQNNKEVKRIIRRKFSDVEVEELLITNRDLRMILESIYKDEMVKEAVEGLFYRHPEESASRVFTKSQIIFFILLTAAFVYSFIYYRSASINFLLYFFNLLFMGSILFKFVLSIIGALQEREEFITKEEVESLDEKELPIYSILVPVYKEPKVIGTLIQNLKKLDYPSSKLDILFLFEEDDLETINKAKEAHPPDNWNFIYIPESHPQTKPKACNYGLKEARGEYLTIYDAEDMPEPDQLKKAYIAFQKSDDKVICFQSALNYFNRKDNLLTKLFTLEYSYWFDYMLPGLDALKLPIPLGGTSNHFRIEKLRELGGWDPFNVTEDADLGIRANARGYKVGILNSTTYEEANNKVKNWINQRSRWQKGYLQTFLVHNRQPLKFIQSVGLRGWFTLQIFIGGSVLTHLVAPFFWLLFLVWLLSGMAFAAEYHVGLLLYISLWNLLFGNFLGIYLSTMAVFKRKYYDLVIYALLNPIYYLLQSFAAWKALKQLFFNPFYWEKTEHGLTEKEVSDDVDF</sequence>
<evidence type="ECO:0000313" key="9">
    <source>
        <dbReference type="EMBL" id="TDS35330.1"/>
    </source>
</evidence>
<feature type="transmembrane region" description="Helical" evidence="7">
    <location>
        <begin position="574"/>
        <end position="596"/>
    </location>
</feature>
<evidence type="ECO:0000256" key="6">
    <source>
        <dbReference type="ARBA" id="ARBA00023136"/>
    </source>
</evidence>
<reference evidence="9 11" key="2">
    <citation type="submission" date="2019-03" db="EMBL/GenBank/DDBJ databases">
        <title>Deep subsurface shale carbon reservoir microbial communities from Ohio and West Virginia, USA.</title>
        <authorList>
            <person name="Wrighton K."/>
        </authorList>
    </citation>
    <scope>NUCLEOTIDE SEQUENCE [LARGE SCALE GENOMIC DNA]</scope>
    <source>
        <strain evidence="9 11">UTICA-S4D12</strain>
    </source>
</reference>
<dbReference type="PANTHER" id="PTHR43867:SF2">
    <property type="entry name" value="CELLULOSE SYNTHASE CATALYTIC SUBUNIT A [UDP-FORMING]"/>
    <property type="match status" value="1"/>
</dbReference>
<protein>
    <submittedName>
        <fullName evidence="8">Uncharacterized protein</fullName>
    </submittedName>
</protein>
<comment type="caution">
    <text evidence="8">The sequence shown here is derived from an EMBL/GenBank/DDBJ whole genome shotgun (WGS) entry which is preliminary data.</text>
</comment>
<evidence type="ECO:0000313" key="10">
    <source>
        <dbReference type="Proteomes" id="UP000247389"/>
    </source>
</evidence>
<keyword evidence="4 7" id="KW-0812">Transmembrane</keyword>
<dbReference type="GO" id="GO:0016757">
    <property type="term" value="F:glycosyltransferase activity"/>
    <property type="evidence" value="ECO:0007669"/>
    <property type="project" value="UniProtKB-KW"/>
</dbReference>
<dbReference type="Gene3D" id="3.90.550.10">
    <property type="entry name" value="Spore Coat Polysaccharide Biosynthesis Protein SpsA, Chain A"/>
    <property type="match status" value="1"/>
</dbReference>
<evidence type="ECO:0000256" key="3">
    <source>
        <dbReference type="ARBA" id="ARBA00022679"/>
    </source>
</evidence>
<feature type="transmembrane region" description="Helical" evidence="7">
    <location>
        <begin position="178"/>
        <end position="196"/>
    </location>
</feature>
<feature type="transmembrane region" description="Helical" evidence="7">
    <location>
        <begin position="202"/>
        <end position="227"/>
    </location>
</feature>
<evidence type="ECO:0000313" key="11">
    <source>
        <dbReference type="Proteomes" id="UP000295758"/>
    </source>
</evidence>
<dbReference type="Proteomes" id="UP000247389">
    <property type="component" value="Unassembled WGS sequence"/>
</dbReference>
<organism evidence="8 10">
    <name type="scientific">Halanaerobium congolense</name>
    <dbReference type="NCBI Taxonomy" id="54121"/>
    <lineage>
        <taxon>Bacteria</taxon>
        <taxon>Bacillati</taxon>
        <taxon>Bacillota</taxon>
        <taxon>Clostridia</taxon>
        <taxon>Halanaerobiales</taxon>
        <taxon>Halanaerobiaceae</taxon>
        <taxon>Halanaerobium</taxon>
    </lineage>
</organism>
<feature type="transmembrane region" description="Helical" evidence="7">
    <location>
        <begin position="500"/>
        <end position="530"/>
    </location>
</feature>
<accession>A0A1G9RWN1</accession>
<dbReference type="RefSeq" id="WP_089722926.1">
    <property type="nucleotide sequence ID" value="NZ_FNGB01000009.1"/>
</dbReference>
<keyword evidence="3" id="KW-0808">Transferase</keyword>
<evidence type="ECO:0000256" key="1">
    <source>
        <dbReference type="ARBA" id="ARBA00004141"/>
    </source>
</evidence>
<keyword evidence="2" id="KW-0328">Glycosyltransferase</keyword>
<keyword evidence="6 7" id="KW-0472">Membrane</keyword>
<keyword evidence="5 7" id="KW-1133">Transmembrane helix</keyword>
<dbReference type="InterPro" id="IPR029044">
    <property type="entry name" value="Nucleotide-diphossugar_trans"/>
</dbReference>
<dbReference type="SUPFAM" id="SSF53448">
    <property type="entry name" value="Nucleotide-diphospho-sugar transferases"/>
    <property type="match status" value="1"/>
</dbReference>
<evidence type="ECO:0000313" key="8">
    <source>
        <dbReference type="EMBL" id="PXV67890.1"/>
    </source>
</evidence>
<dbReference type="SUPFAM" id="SSF160246">
    <property type="entry name" value="EspE N-terminal domain-like"/>
    <property type="match status" value="1"/>
</dbReference>
<evidence type="ECO:0000256" key="4">
    <source>
        <dbReference type="ARBA" id="ARBA00022692"/>
    </source>
</evidence>
<dbReference type="PANTHER" id="PTHR43867">
    <property type="entry name" value="CELLULOSE SYNTHASE CATALYTIC SUBUNIT A [UDP-FORMING]"/>
    <property type="match status" value="1"/>
</dbReference>
<gene>
    <name evidence="9" type="ORF">BY453_10145</name>
    <name evidence="8" type="ORF">C8C78_10614</name>
</gene>
<evidence type="ECO:0000256" key="7">
    <source>
        <dbReference type="SAM" id="Phobius"/>
    </source>
</evidence>
<feature type="transmembrane region" description="Helical" evidence="7">
    <location>
        <begin position="542"/>
        <end position="562"/>
    </location>
</feature>
<evidence type="ECO:0000256" key="2">
    <source>
        <dbReference type="ARBA" id="ARBA00022676"/>
    </source>
</evidence>
<dbReference type="AlphaFoldDB" id="A0A1G9RWN1"/>
<evidence type="ECO:0000256" key="5">
    <source>
        <dbReference type="ARBA" id="ARBA00022989"/>
    </source>
</evidence>
<dbReference type="EMBL" id="QICM01000006">
    <property type="protein sequence ID" value="PXV67890.1"/>
    <property type="molecule type" value="Genomic_DNA"/>
</dbReference>
<reference evidence="8 10" key="1">
    <citation type="submission" date="2018-04" db="EMBL/GenBank/DDBJ databases">
        <title>Subsurface microbial communities from deep shales in Ohio and West Virginia, USA.</title>
        <authorList>
            <person name="Wrighton K."/>
        </authorList>
    </citation>
    <scope>NUCLEOTIDE SEQUENCE [LARGE SCALE GENOMIC DNA]</scope>
    <source>
        <strain evidence="8 10">MSL28</strain>
    </source>
</reference>
<dbReference type="InterPro" id="IPR037257">
    <property type="entry name" value="T2SS_E_N_sf"/>
</dbReference>
<name>A0A1G9RWN1_9FIRM</name>
<comment type="subcellular location">
    <subcellularLocation>
        <location evidence="1">Membrane</location>
        <topology evidence="1">Multi-pass membrane protein</topology>
    </subcellularLocation>
</comment>
<proteinExistence type="predicted"/>
<dbReference type="Proteomes" id="UP000295758">
    <property type="component" value="Unassembled WGS sequence"/>
</dbReference>
<dbReference type="GO" id="GO:0016020">
    <property type="term" value="C:membrane"/>
    <property type="evidence" value="ECO:0007669"/>
    <property type="project" value="UniProtKB-SubCell"/>
</dbReference>
<dbReference type="CDD" id="cd06427">
    <property type="entry name" value="CESA_like_2"/>
    <property type="match status" value="1"/>
</dbReference>
<dbReference type="EMBL" id="SOAA01000001">
    <property type="protein sequence ID" value="TDS35330.1"/>
    <property type="molecule type" value="Genomic_DNA"/>
</dbReference>
<dbReference type="InterPro" id="IPR050321">
    <property type="entry name" value="Glycosyltr_2/OpgH_subfam"/>
</dbReference>